<gene>
    <name evidence="2" type="ORF">SDC9_109078</name>
</gene>
<organism evidence="2">
    <name type="scientific">bioreactor metagenome</name>
    <dbReference type="NCBI Taxonomy" id="1076179"/>
    <lineage>
        <taxon>unclassified sequences</taxon>
        <taxon>metagenomes</taxon>
        <taxon>ecological metagenomes</taxon>
    </lineage>
</organism>
<proteinExistence type="predicted"/>
<dbReference type="EMBL" id="VSSQ01018749">
    <property type="protein sequence ID" value="MPM62212.1"/>
    <property type="molecule type" value="Genomic_DNA"/>
</dbReference>
<feature type="domain" description="DUF6774" evidence="1">
    <location>
        <begin position="38"/>
        <end position="65"/>
    </location>
</feature>
<accession>A0A645B9V4</accession>
<name>A0A645B9V4_9ZZZZ</name>
<reference evidence="2" key="1">
    <citation type="submission" date="2019-08" db="EMBL/GenBank/DDBJ databases">
        <authorList>
            <person name="Kucharzyk K."/>
            <person name="Murdoch R.W."/>
            <person name="Higgins S."/>
            <person name="Loffler F."/>
        </authorList>
    </citation>
    <scope>NUCLEOTIDE SEQUENCE</scope>
</reference>
<dbReference type="InterPro" id="IPR046665">
    <property type="entry name" value="DUF6774"/>
</dbReference>
<evidence type="ECO:0000259" key="1">
    <source>
        <dbReference type="Pfam" id="PF20564"/>
    </source>
</evidence>
<dbReference type="AlphaFoldDB" id="A0A645B9V4"/>
<comment type="caution">
    <text evidence="2">The sequence shown here is derived from an EMBL/GenBank/DDBJ whole genome shotgun (WGS) entry which is preliminary data.</text>
</comment>
<sequence>MFHTLHQGDVMNQNCCDPLALTTAINSLAVCMARSLNDDELVFWAAVLTQLGDTLGTIAAQRELCGGS</sequence>
<evidence type="ECO:0000313" key="2">
    <source>
        <dbReference type="EMBL" id="MPM62212.1"/>
    </source>
</evidence>
<dbReference type="Pfam" id="PF20564">
    <property type="entry name" value="DUF6774"/>
    <property type="match status" value="1"/>
</dbReference>
<protein>
    <recommendedName>
        <fullName evidence="1">DUF6774 domain-containing protein</fullName>
    </recommendedName>
</protein>